<evidence type="ECO:0000259" key="3">
    <source>
        <dbReference type="PROSITE" id="PS50885"/>
    </source>
</evidence>
<feature type="transmembrane region" description="Helical" evidence="2">
    <location>
        <begin position="64"/>
        <end position="86"/>
    </location>
</feature>
<dbReference type="SUPFAM" id="SSF58104">
    <property type="entry name" value="Methyl-accepting chemotaxis protein (MCP) signaling domain"/>
    <property type="match status" value="1"/>
</dbReference>
<organism evidence="4 5">
    <name type="scientific">Thermanaeromonas toyohensis ToBE</name>
    <dbReference type="NCBI Taxonomy" id="698762"/>
    <lineage>
        <taxon>Bacteria</taxon>
        <taxon>Bacillati</taxon>
        <taxon>Bacillota</taxon>
        <taxon>Clostridia</taxon>
        <taxon>Neomoorellales</taxon>
        <taxon>Neomoorellaceae</taxon>
        <taxon>Thermanaeromonas</taxon>
    </lineage>
</organism>
<gene>
    <name evidence="4" type="ORF">SAMN00808754_1126</name>
</gene>
<reference evidence="4 5" key="1">
    <citation type="submission" date="2017-04" db="EMBL/GenBank/DDBJ databases">
        <authorList>
            <person name="Afonso C.L."/>
            <person name="Miller P.J."/>
            <person name="Scott M.A."/>
            <person name="Spackman E."/>
            <person name="Goraichik I."/>
            <person name="Dimitrov K.M."/>
            <person name="Suarez D.L."/>
            <person name="Swayne D.E."/>
        </authorList>
    </citation>
    <scope>NUCLEOTIDE SEQUENCE [LARGE SCALE GENOMIC DNA]</scope>
    <source>
        <strain evidence="4 5">ToBE</strain>
    </source>
</reference>
<keyword evidence="1" id="KW-0175">Coiled coil</keyword>
<dbReference type="STRING" id="698762.SAMN00808754_1126"/>
<evidence type="ECO:0000256" key="1">
    <source>
        <dbReference type="SAM" id="Coils"/>
    </source>
</evidence>
<name>A0A1W1VNC4_9FIRM</name>
<dbReference type="GO" id="GO:0016020">
    <property type="term" value="C:membrane"/>
    <property type="evidence" value="ECO:0007669"/>
    <property type="project" value="InterPro"/>
</dbReference>
<feature type="transmembrane region" description="Helical" evidence="2">
    <location>
        <begin position="14"/>
        <end position="34"/>
    </location>
</feature>
<dbReference type="InterPro" id="IPR003660">
    <property type="entry name" value="HAMP_dom"/>
</dbReference>
<dbReference type="OrthoDB" id="1785403at2"/>
<feature type="coiled-coil region" evidence="1">
    <location>
        <begin position="297"/>
        <end position="359"/>
    </location>
</feature>
<dbReference type="AlphaFoldDB" id="A0A1W1VNC4"/>
<dbReference type="EMBL" id="LT838272">
    <property type="protein sequence ID" value="SMB94862.1"/>
    <property type="molecule type" value="Genomic_DNA"/>
</dbReference>
<dbReference type="RefSeq" id="WP_084664649.1">
    <property type="nucleotide sequence ID" value="NZ_LT838272.1"/>
</dbReference>
<evidence type="ECO:0000313" key="5">
    <source>
        <dbReference type="Proteomes" id="UP000192569"/>
    </source>
</evidence>
<sequence length="438" mass="50473">MTFKIHVGVRKKELIWSLLFVSLILCITVAYFQYEKVMFLKLTSEINTGNLGTIGWQKYWKNMAFIRITYTASLVAATLLCSLNLARIIWRKRLSQLEAVTELASTGDLRHRLEIPRDEWETLAQRFNNLSFHLANLVDTVKTSTADWQKAIEKLAETLEGSAQARNNFYQHLTYIRESAQEQLNVLIQSTTLANKISEGLKRLDERQKISSQWSSECRGMISETVSILDSVTRQLREFRSAFNKGQEYHELILSQGEPWSHHMISLKSLTGRLASFIIEVALEAAKSGRDDLIASAEELHRSLQNINLLLEETQTRISKLLDIVQVDLKAAQRILAELNLLEEQCSSLQDTWQELEGKMRAKEALEQEEIQERYGELKESAQILVQSLEEPLSVLRNLLLHWPKEEGEPDWAEIHIHLKRLLRLGERLHALAAQYKI</sequence>
<proteinExistence type="predicted"/>
<dbReference type="GO" id="GO:0007165">
    <property type="term" value="P:signal transduction"/>
    <property type="evidence" value="ECO:0007669"/>
    <property type="project" value="InterPro"/>
</dbReference>
<keyword evidence="2" id="KW-0812">Transmembrane</keyword>
<keyword evidence="2" id="KW-0472">Membrane</keyword>
<protein>
    <submittedName>
        <fullName evidence="4">Methyl-accepting chemotaxis protein</fullName>
    </submittedName>
</protein>
<evidence type="ECO:0000313" key="4">
    <source>
        <dbReference type="EMBL" id="SMB94862.1"/>
    </source>
</evidence>
<dbReference type="Proteomes" id="UP000192569">
    <property type="component" value="Chromosome I"/>
</dbReference>
<dbReference type="PROSITE" id="PS50885">
    <property type="entry name" value="HAMP"/>
    <property type="match status" value="1"/>
</dbReference>
<keyword evidence="2" id="KW-1133">Transmembrane helix</keyword>
<evidence type="ECO:0000256" key="2">
    <source>
        <dbReference type="SAM" id="Phobius"/>
    </source>
</evidence>
<accession>A0A1W1VNC4</accession>
<dbReference type="Gene3D" id="1.10.287.950">
    <property type="entry name" value="Methyl-accepting chemotaxis protein"/>
    <property type="match status" value="1"/>
</dbReference>
<feature type="domain" description="HAMP" evidence="3">
    <location>
        <begin position="92"/>
        <end position="139"/>
    </location>
</feature>
<keyword evidence="5" id="KW-1185">Reference proteome</keyword>